<evidence type="ECO:0000256" key="1">
    <source>
        <dbReference type="SAM" id="Phobius"/>
    </source>
</evidence>
<keyword evidence="1" id="KW-0812">Transmembrane</keyword>
<sequence length="103" mass="11663">MTTIPLAIALLPLALFLILFLIFSLLNLFHIIHYGLSSVGKFFVIVIYVAGTLFLLGSSYIALSPYDWQQPISSNTFFDTDRPINLFELPTVPLREQEKDNTL</sequence>
<keyword evidence="1" id="KW-0472">Membrane</keyword>
<feature type="transmembrane region" description="Helical" evidence="1">
    <location>
        <begin position="6"/>
        <end position="30"/>
    </location>
</feature>
<organism evidence="2 3">
    <name type="scientific">Candidatus Giovannonibacteria bacterium GW2011_GWA2_53_7</name>
    <dbReference type="NCBI Taxonomy" id="1618650"/>
    <lineage>
        <taxon>Bacteria</taxon>
        <taxon>Candidatus Giovannoniibacteriota</taxon>
    </lineage>
</organism>
<dbReference type="Proteomes" id="UP000034290">
    <property type="component" value="Unassembled WGS sequence"/>
</dbReference>
<name>A0A0G1XVP2_9BACT</name>
<evidence type="ECO:0000313" key="2">
    <source>
        <dbReference type="EMBL" id="KKW35263.1"/>
    </source>
</evidence>
<gene>
    <name evidence="2" type="ORF">UY81_C0047G0005</name>
</gene>
<keyword evidence="1" id="KW-1133">Transmembrane helix</keyword>
<accession>A0A0G1XVP2</accession>
<feature type="transmembrane region" description="Helical" evidence="1">
    <location>
        <begin position="42"/>
        <end position="63"/>
    </location>
</feature>
<dbReference type="EMBL" id="LCRM01000047">
    <property type="protein sequence ID" value="KKW35263.1"/>
    <property type="molecule type" value="Genomic_DNA"/>
</dbReference>
<dbReference type="AlphaFoldDB" id="A0A0G1XVP2"/>
<evidence type="ECO:0008006" key="4">
    <source>
        <dbReference type="Google" id="ProtNLM"/>
    </source>
</evidence>
<protein>
    <recommendedName>
        <fullName evidence="4">Transmembrane protein</fullName>
    </recommendedName>
</protein>
<comment type="caution">
    <text evidence="2">The sequence shown here is derived from an EMBL/GenBank/DDBJ whole genome shotgun (WGS) entry which is preliminary data.</text>
</comment>
<proteinExistence type="predicted"/>
<evidence type="ECO:0000313" key="3">
    <source>
        <dbReference type="Proteomes" id="UP000034290"/>
    </source>
</evidence>
<reference evidence="2 3" key="1">
    <citation type="journal article" date="2015" name="Nature">
        <title>rRNA introns, odd ribosomes, and small enigmatic genomes across a large radiation of phyla.</title>
        <authorList>
            <person name="Brown C.T."/>
            <person name="Hug L.A."/>
            <person name="Thomas B.C."/>
            <person name="Sharon I."/>
            <person name="Castelle C.J."/>
            <person name="Singh A."/>
            <person name="Wilkins M.J."/>
            <person name="Williams K.H."/>
            <person name="Banfield J.F."/>
        </authorList>
    </citation>
    <scope>NUCLEOTIDE SEQUENCE [LARGE SCALE GENOMIC DNA]</scope>
</reference>